<dbReference type="AlphaFoldDB" id="A0AB34JR46"/>
<feature type="transmembrane region" description="Helical" evidence="3">
    <location>
        <begin position="512"/>
        <end position="534"/>
    </location>
</feature>
<dbReference type="Proteomes" id="UP001515480">
    <property type="component" value="Unassembled WGS sequence"/>
</dbReference>
<sequence>MIPSALPTSAAATNPTHGIMRAARPAAVQCAPAPASAKPLPPISLIAAASDIPLSEVIFEMIPWLEQSVPTDVTARVGFAVLSGRYRLVTRFSRGVLKSFGRRTRWGRAGLTCDVLIEWKDEEALTDWVQRRLPLPVQVLFGQVTIAGSWLIAIAAGEVLHLAEAAARSKHLPSKARLMLAREKLQAEKRRAFERVEAQLKQFRRLPWVVRVLVRHLCSIRQVGFFLLSLGMLLYCRYLWLVTARERQTNCSSCAVDLRSLSPMDMAAWVHAIFWLLGSLALGYTADIQYLLLHAALTSSAAPHEVLERLGENLDNEESSKSEPTNGPVLPWLAMPAVAKWPGGIKGEPLTAGVIFDMVKGGILNLLPKVKEPRYFGRNSSSSQNAAVQIATAEQPAPPSPPPPPALQPDVEQAEPPPPARGSFALVRSPGSAAVEVVRHARAHASRLVERSSLDALQLKFSRLLSHAERLRDLIACWWAKHAMLAGACCFFIGAAGLVWREAVASATLAEVSVTVILQMSIPVFVCMGVGMMVGASTHGALRANFGQGTRHVRESFLFRIGGACTCLRPQVSTDFLAGLRILALYVYGCLFVAMLTAARDMTYANLLNVAAQLLCAAGITLAAGSEHTSSPKPTPCLDRCVFVNPEPGNPNMPLPILMLHDLMSRKRHDLINIVRRTSSTSGGVHSNVLL</sequence>
<keyword evidence="3" id="KW-1133">Transmembrane helix</keyword>
<protein>
    <recommendedName>
        <fullName evidence="6">Solute carrier family 40 protein</fullName>
    </recommendedName>
</protein>
<evidence type="ECO:0000313" key="5">
    <source>
        <dbReference type="Proteomes" id="UP001515480"/>
    </source>
</evidence>
<feature type="compositionally biased region" description="Polar residues" evidence="2">
    <location>
        <begin position="378"/>
        <end position="387"/>
    </location>
</feature>
<evidence type="ECO:0000256" key="2">
    <source>
        <dbReference type="SAM" id="MobiDB-lite"/>
    </source>
</evidence>
<gene>
    <name evidence="4" type="ORF">AB1Y20_018104</name>
</gene>
<feature type="coiled-coil region" evidence="1">
    <location>
        <begin position="175"/>
        <end position="202"/>
    </location>
</feature>
<name>A0AB34JR46_PRYPA</name>
<keyword evidence="3" id="KW-0472">Membrane</keyword>
<evidence type="ECO:0000256" key="3">
    <source>
        <dbReference type="SAM" id="Phobius"/>
    </source>
</evidence>
<feature type="transmembrane region" description="Helical" evidence="3">
    <location>
        <begin position="479"/>
        <end position="500"/>
    </location>
</feature>
<feature type="transmembrane region" description="Helical" evidence="3">
    <location>
        <begin position="223"/>
        <end position="240"/>
    </location>
</feature>
<proteinExistence type="predicted"/>
<evidence type="ECO:0000256" key="1">
    <source>
        <dbReference type="SAM" id="Coils"/>
    </source>
</evidence>
<evidence type="ECO:0008006" key="6">
    <source>
        <dbReference type="Google" id="ProtNLM"/>
    </source>
</evidence>
<keyword evidence="3" id="KW-0812">Transmembrane</keyword>
<feature type="transmembrane region" description="Helical" evidence="3">
    <location>
        <begin position="266"/>
        <end position="284"/>
    </location>
</feature>
<evidence type="ECO:0000313" key="4">
    <source>
        <dbReference type="EMBL" id="KAL1523149.1"/>
    </source>
</evidence>
<keyword evidence="1" id="KW-0175">Coiled coil</keyword>
<comment type="caution">
    <text evidence="4">The sequence shown here is derived from an EMBL/GenBank/DDBJ whole genome shotgun (WGS) entry which is preliminary data.</text>
</comment>
<feature type="compositionally biased region" description="Pro residues" evidence="2">
    <location>
        <begin position="396"/>
        <end position="407"/>
    </location>
</feature>
<organism evidence="4 5">
    <name type="scientific">Prymnesium parvum</name>
    <name type="common">Toxic golden alga</name>
    <dbReference type="NCBI Taxonomy" id="97485"/>
    <lineage>
        <taxon>Eukaryota</taxon>
        <taxon>Haptista</taxon>
        <taxon>Haptophyta</taxon>
        <taxon>Prymnesiophyceae</taxon>
        <taxon>Prymnesiales</taxon>
        <taxon>Prymnesiaceae</taxon>
        <taxon>Prymnesium</taxon>
    </lineage>
</organism>
<accession>A0AB34JR46</accession>
<feature type="transmembrane region" description="Helical" evidence="3">
    <location>
        <begin position="578"/>
        <end position="598"/>
    </location>
</feature>
<keyword evidence="5" id="KW-1185">Reference proteome</keyword>
<feature type="region of interest" description="Disordered" evidence="2">
    <location>
        <begin position="377"/>
        <end position="423"/>
    </location>
</feature>
<dbReference type="EMBL" id="JBGBPQ010000006">
    <property type="protein sequence ID" value="KAL1523149.1"/>
    <property type="molecule type" value="Genomic_DNA"/>
</dbReference>
<reference evidence="4 5" key="1">
    <citation type="journal article" date="2024" name="Science">
        <title>Giant polyketide synthase enzymes in the biosynthesis of giant marine polyether toxins.</title>
        <authorList>
            <person name="Fallon T.R."/>
            <person name="Shende V.V."/>
            <person name="Wierzbicki I.H."/>
            <person name="Pendleton A.L."/>
            <person name="Watervoot N.F."/>
            <person name="Auber R.P."/>
            <person name="Gonzalez D.J."/>
            <person name="Wisecaver J.H."/>
            <person name="Moore B.S."/>
        </authorList>
    </citation>
    <scope>NUCLEOTIDE SEQUENCE [LARGE SCALE GENOMIC DNA]</scope>
    <source>
        <strain evidence="4 5">12B1</strain>
    </source>
</reference>